<dbReference type="EMBL" id="WJXA01000007">
    <property type="protein sequence ID" value="KAF7139214.1"/>
    <property type="molecule type" value="Genomic_DNA"/>
</dbReference>
<evidence type="ECO:0000313" key="2">
    <source>
        <dbReference type="Proteomes" id="UP000626092"/>
    </source>
</evidence>
<keyword evidence="2" id="KW-1185">Reference proteome</keyword>
<organism evidence="1 2">
    <name type="scientific">Rhododendron simsii</name>
    <name type="common">Sims's rhododendron</name>
    <dbReference type="NCBI Taxonomy" id="118357"/>
    <lineage>
        <taxon>Eukaryota</taxon>
        <taxon>Viridiplantae</taxon>
        <taxon>Streptophyta</taxon>
        <taxon>Embryophyta</taxon>
        <taxon>Tracheophyta</taxon>
        <taxon>Spermatophyta</taxon>
        <taxon>Magnoliopsida</taxon>
        <taxon>eudicotyledons</taxon>
        <taxon>Gunneridae</taxon>
        <taxon>Pentapetalae</taxon>
        <taxon>asterids</taxon>
        <taxon>Ericales</taxon>
        <taxon>Ericaceae</taxon>
        <taxon>Ericoideae</taxon>
        <taxon>Rhodoreae</taxon>
        <taxon>Rhododendron</taxon>
    </lineage>
</organism>
<accession>A0A834GP11</accession>
<dbReference type="AlphaFoldDB" id="A0A834GP11"/>
<dbReference type="PANTHER" id="PTHR35690:SF1">
    <property type="entry name" value="OS01G0363500 PROTEIN"/>
    <property type="match status" value="1"/>
</dbReference>
<dbReference type="OrthoDB" id="44190at2759"/>
<evidence type="ECO:0000313" key="1">
    <source>
        <dbReference type="EMBL" id="KAF7139214.1"/>
    </source>
</evidence>
<sequence length="213" mass="23605">MESTTASTRSFSPKSSSLIPNSFHSFLKPSKTHLPAIAHLHLKYFTNTPTDHFKTTNTTRPGFSIVQTRATVDETDRVADSRLLVDQEEEEQPNREVEKCVKVLKNAAKTRQVAAKEVLSALSVMEKAKLDPSGFLETLGGLKSPGRTWMLIFTAKNGLKSGGYIPLQPSRGLMPLRRGSRMEFSSDHWGACHLKAGFRGRRENLLSYLSASA</sequence>
<protein>
    <submittedName>
        <fullName evidence="1">Uncharacterized protein</fullName>
    </submittedName>
</protein>
<reference evidence="1" key="1">
    <citation type="submission" date="2019-11" db="EMBL/GenBank/DDBJ databases">
        <authorList>
            <person name="Liu Y."/>
            <person name="Hou J."/>
            <person name="Li T.-Q."/>
            <person name="Guan C.-H."/>
            <person name="Wu X."/>
            <person name="Wu H.-Z."/>
            <person name="Ling F."/>
            <person name="Zhang R."/>
            <person name="Shi X.-G."/>
            <person name="Ren J.-P."/>
            <person name="Chen E.-F."/>
            <person name="Sun J.-M."/>
        </authorList>
    </citation>
    <scope>NUCLEOTIDE SEQUENCE</scope>
    <source>
        <strain evidence="1">Adult_tree_wgs_1</strain>
        <tissue evidence="1">Leaves</tissue>
    </source>
</reference>
<proteinExistence type="predicted"/>
<gene>
    <name evidence="1" type="ORF">RHSIM_Rhsim07G0070600</name>
</gene>
<dbReference type="PANTHER" id="PTHR35690">
    <property type="entry name" value="OS01G0363500 PROTEIN"/>
    <property type="match status" value="1"/>
</dbReference>
<name>A0A834GP11_RHOSS</name>
<comment type="caution">
    <text evidence="1">The sequence shown here is derived from an EMBL/GenBank/DDBJ whole genome shotgun (WGS) entry which is preliminary data.</text>
</comment>
<dbReference type="Proteomes" id="UP000626092">
    <property type="component" value="Unassembled WGS sequence"/>
</dbReference>